<evidence type="ECO:0000313" key="5">
    <source>
        <dbReference type="EMBL" id="MBC8596700.1"/>
    </source>
</evidence>
<name>A0A926ITL0_9FIRM</name>
<dbReference type="CDD" id="cd03230">
    <property type="entry name" value="ABC_DR_subfamily_A"/>
    <property type="match status" value="1"/>
</dbReference>
<feature type="domain" description="ABC transporter" evidence="4">
    <location>
        <begin position="2"/>
        <end position="227"/>
    </location>
</feature>
<proteinExistence type="predicted"/>
<dbReference type="Pfam" id="PF00005">
    <property type="entry name" value="ABC_tran"/>
    <property type="match status" value="1"/>
</dbReference>
<comment type="caution">
    <text evidence="5">The sequence shown here is derived from an EMBL/GenBank/DDBJ whole genome shotgun (WGS) entry which is preliminary data.</text>
</comment>
<dbReference type="InterPro" id="IPR003439">
    <property type="entry name" value="ABC_transporter-like_ATP-bd"/>
</dbReference>
<dbReference type="GO" id="GO:0016887">
    <property type="term" value="F:ATP hydrolysis activity"/>
    <property type="evidence" value="ECO:0007669"/>
    <property type="project" value="InterPro"/>
</dbReference>
<dbReference type="InterPro" id="IPR027417">
    <property type="entry name" value="P-loop_NTPase"/>
</dbReference>
<dbReference type="SMART" id="SM00382">
    <property type="entry name" value="AAA"/>
    <property type="match status" value="1"/>
</dbReference>
<dbReference type="GO" id="GO:0005524">
    <property type="term" value="F:ATP binding"/>
    <property type="evidence" value="ECO:0007669"/>
    <property type="project" value="UniProtKB-KW"/>
</dbReference>
<accession>A0A926ITL0</accession>
<keyword evidence="2" id="KW-0547">Nucleotide-binding</keyword>
<protein>
    <submittedName>
        <fullName evidence="5">ABC transporter ATP-binding protein</fullName>
    </submittedName>
</protein>
<keyword evidence="1" id="KW-0813">Transport</keyword>
<dbReference type="SUPFAM" id="SSF52540">
    <property type="entry name" value="P-loop containing nucleoside triphosphate hydrolases"/>
    <property type="match status" value="1"/>
</dbReference>
<dbReference type="PROSITE" id="PS50893">
    <property type="entry name" value="ABC_TRANSPORTER_2"/>
    <property type="match status" value="1"/>
</dbReference>
<dbReference type="Proteomes" id="UP000647416">
    <property type="component" value="Unassembled WGS sequence"/>
</dbReference>
<dbReference type="InterPro" id="IPR051782">
    <property type="entry name" value="ABC_Transporter_VariousFunc"/>
</dbReference>
<keyword evidence="3 5" id="KW-0067">ATP-binding</keyword>
<keyword evidence="6" id="KW-1185">Reference proteome</keyword>
<evidence type="ECO:0000256" key="3">
    <source>
        <dbReference type="ARBA" id="ARBA00022840"/>
    </source>
</evidence>
<evidence type="ECO:0000256" key="2">
    <source>
        <dbReference type="ARBA" id="ARBA00022741"/>
    </source>
</evidence>
<dbReference type="EMBL" id="JACRTE010000007">
    <property type="protein sequence ID" value="MBC8596700.1"/>
    <property type="molecule type" value="Genomic_DNA"/>
</dbReference>
<dbReference type="RefSeq" id="WP_178348669.1">
    <property type="nucleotide sequence ID" value="NZ_JACRTE010000007.1"/>
</dbReference>
<evidence type="ECO:0000313" key="6">
    <source>
        <dbReference type="Proteomes" id="UP000647416"/>
    </source>
</evidence>
<dbReference type="PANTHER" id="PTHR42939:SF1">
    <property type="entry name" value="ABC TRANSPORTER ATP-BINDING PROTEIN ALBC-RELATED"/>
    <property type="match status" value="1"/>
</dbReference>
<sequence>MIAIENLTKTFDGNIILDHITSNIKKGSIYGLIGTNGAGKSTLLNLISGIYFPDGGKVFIADEDLSENVALKDKISYISDEPFFFNSYTMTDMAKYYEKAYPSFSMEKFIEISSYFPLDVNKKLNTFSKGMKRQAAIVTALSRNPEILLCDESFDGLDPVIRQLVKRIIIKEVTERGMTVIVSSHNLGELENFCDVIGILHENKIIIEKNLDDIKENIHKIQVAFKPMIDVSCLNGIDIVKSTVRKSIMEIVARGRLDDVLRKIEEKNPILIDVIDISLEDIFIYEMEVTGYDASKILI</sequence>
<evidence type="ECO:0000259" key="4">
    <source>
        <dbReference type="PROSITE" id="PS50893"/>
    </source>
</evidence>
<reference evidence="5" key="1">
    <citation type="submission" date="2020-08" db="EMBL/GenBank/DDBJ databases">
        <title>Genome public.</title>
        <authorList>
            <person name="Liu C."/>
            <person name="Sun Q."/>
        </authorList>
    </citation>
    <scope>NUCLEOTIDE SEQUENCE</scope>
    <source>
        <strain evidence="5">NSJ-50</strain>
    </source>
</reference>
<evidence type="ECO:0000256" key="1">
    <source>
        <dbReference type="ARBA" id="ARBA00022448"/>
    </source>
</evidence>
<dbReference type="InterPro" id="IPR003593">
    <property type="entry name" value="AAA+_ATPase"/>
</dbReference>
<organism evidence="5 6">
    <name type="scientific">Qingrenia yutianensis</name>
    <dbReference type="NCBI Taxonomy" id="2763676"/>
    <lineage>
        <taxon>Bacteria</taxon>
        <taxon>Bacillati</taxon>
        <taxon>Bacillota</taxon>
        <taxon>Clostridia</taxon>
        <taxon>Eubacteriales</taxon>
        <taxon>Oscillospiraceae</taxon>
        <taxon>Qingrenia</taxon>
    </lineage>
</organism>
<gene>
    <name evidence="5" type="ORF">H8706_07425</name>
</gene>
<dbReference type="AlphaFoldDB" id="A0A926ITL0"/>
<dbReference type="PANTHER" id="PTHR42939">
    <property type="entry name" value="ABC TRANSPORTER ATP-BINDING PROTEIN ALBC-RELATED"/>
    <property type="match status" value="1"/>
</dbReference>
<dbReference type="Gene3D" id="3.40.50.300">
    <property type="entry name" value="P-loop containing nucleotide triphosphate hydrolases"/>
    <property type="match status" value="1"/>
</dbReference>